<comment type="caution">
    <text evidence="1">The sequence shown here is derived from an EMBL/GenBank/DDBJ whole genome shotgun (WGS) entry which is preliminary data.</text>
</comment>
<dbReference type="EMBL" id="JBBWWQ010000019">
    <property type="protein sequence ID" value="KAK8918620.1"/>
    <property type="molecule type" value="Genomic_DNA"/>
</dbReference>
<sequence length="110" mass="13102">MWKDIKYLFIMSSANSDFFLVATSFEVISLRLISDHPPTLLQYLYSCIMGKHYIYIYIALPKLEGSYLYQFVYLFSERYGSCEDDIRRSGWCNMDIFYFINIHGRLTRSS</sequence>
<protein>
    <submittedName>
        <fullName evidence="1">Uncharacterized protein</fullName>
    </submittedName>
</protein>
<name>A0AAP0AXA2_9ASPA</name>
<evidence type="ECO:0000313" key="2">
    <source>
        <dbReference type="Proteomes" id="UP001418222"/>
    </source>
</evidence>
<accession>A0AAP0AXA2</accession>
<organism evidence="1 2">
    <name type="scientific">Platanthera zijinensis</name>
    <dbReference type="NCBI Taxonomy" id="2320716"/>
    <lineage>
        <taxon>Eukaryota</taxon>
        <taxon>Viridiplantae</taxon>
        <taxon>Streptophyta</taxon>
        <taxon>Embryophyta</taxon>
        <taxon>Tracheophyta</taxon>
        <taxon>Spermatophyta</taxon>
        <taxon>Magnoliopsida</taxon>
        <taxon>Liliopsida</taxon>
        <taxon>Asparagales</taxon>
        <taxon>Orchidaceae</taxon>
        <taxon>Orchidoideae</taxon>
        <taxon>Orchideae</taxon>
        <taxon>Orchidinae</taxon>
        <taxon>Platanthera</taxon>
    </lineage>
</organism>
<proteinExistence type="predicted"/>
<keyword evidence="2" id="KW-1185">Reference proteome</keyword>
<gene>
    <name evidence="1" type="ORF">KSP39_PZI021699</name>
</gene>
<evidence type="ECO:0000313" key="1">
    <source>
        <dbReference type="EMBL" id="KAK8918620.1"/>
    </source>
</evidence>
<reference evidence="1 2" key="1">
    <citation type="journal article" date="2022" name="Nat. Plants">
        <title>Genomes of leafy and leafless Platanthera orchids illuminate the evolution of mycoheterotrophy.</title>
        <authorList>
            <person name="Li M.H."/>
            <person name="Liu K.W."/>
            <person name="Li Z."/>
            <person name="Lu H.C."/>
            <person name="Ye Q.L."/>
            <person name="Zhang D."/>
            <person name="Wang J.Y."/>
            <person name="Li Y.F."/>
            <person name="Zhong Z.M."/>
            <person name="Liu X."/>
            <person name="Yu X."/>
            <person name="Liu D.K."/>
            <person name="Tu X.D."/>
            <person name="Liu B."/>
            <person name="Hao Y."/>
            <person name="Liao X.Y."/>
            <person name="Jiang Y.T."/>
            <person name="Sun W.H."/>
            <person name="Chen J."/>
            <person name="Chen Y.Q."/>
            <person name="Ai Y."/>
            <person name="Zhai J.W."/>
            <person name="Wu S.S."/>
            <person name="Zhou Z."/>
            <person name="Hsiao Y.Y."/>
            <person name="Wu W.L."/>
            <person name="Chen Y.Y."/>
            <person name="Lin Y.F."/>
            <person name="Hsu J.L."/>
            <person name="Li C.Y."/>
            <person name="Wang Z.W."/>
            <person name="Zhao X."/>
            <person name="Zhong W.Y."/>
            <person name="Ma X.K."/>
            <person name="Ma L."/>
            <person name="Huang J."/>
            <person name="Chen G.Z."/>
            <person name="Huang M.Z."/>
            <person name="Huang L."/>
            <person name="Peng D.H."/>
            <person name="Luo Y.B."/>
            <person name="Zou S.Q."/>
            <person name="Chen S.P."/>
            <person name="Lan S."/>
            <person name="Tsai W.C."/>
            <person name="Van de Peer Y."/>
            <person name="Liu Z.J."/>
        </authorList>
    </citation>
    <scope>NUCLEOTIDE SEQUENCE [LARGE SCALE GENOMIC DNA]</scope>
    <source>
        <strain evidence="1">Lor287</strain>
    </source>
</reference>
<dbReference type="Proteomes" id="UP001418222">
    <property type="component" value="Unassembled WGS sequence"/>
</dbReference>
<dbReference type="AlphaFoldDB" id="A0AAP0AXA2"/>